<gene>
    <name evidence="2" type="ORF">Pc12g09480</name>
    <name evidence="2" type="ORF">PCH_Pc12g09480</name>
</gene>
<feature type="compositionally biased region" description="Basic and acidic residues" evidence="1">
    <location>
        <begin position="49"/>
        <end position="61"/>
    </location>
</feature>
<dbReference type="VEuPathDB" id="FungiDB:PCH_Pc12g09480"/>
<sequence>MREFTERRTSSGGQGSESKRDREGRGGPSLRTVWRRPLDRTPSTGSGGQDKKRSIKEDVGHAMKKRKEKRKEGGQPAVNNVWNEDFRCATGLYWWPSTLQGLGFFQVLQRTGSSTGTITA</sequence>
<protein>
    <submittedName>
        <fullName evidence="2">Uncharacterized protein</fullName>
    </submittedName>
</protein>
<accession>B6GZH6</accession>
<evidence type="ECO:0000256" key="1">
    <source>
        <dbReference type="SAM" id="MobiDB-lite"/>
    </source>
</evidence>
<proteinExistence type="predicted"/>
<dbReference type="Proteomes" id="UP000000724">
    <property type="component" value="Contig Pc00c12"/>
</dbReference>
<name>B6GZH6_PENRW</name>
<reference evidence="2 3" key="1">
    <citation type="journal article" date="2008" name="Nat. Biotechnol.">
        <title>Genome sequencing and analysis of the filamentous fungus Penicillium chrysogenum.</title>
        <authorList>
            <person name="van den Berg M.A."/>
            <person name="Albang R."/>
            <person name="Albermann K."/>
            <person name="Badger J.H."/>
            <person name="Daran J.-M."/>
            <person name="Driessen A.J.M."/>
            <person name="Garcia-Estrada C."/>
            <person name="Fedorova N.D."/>
            <person name="Harris D.M."/>
            <person name="Heijne W.H.M."/>
            <person name="Joardar V.S."/>
            <person name="Kiel J.A.K.W."/>
            <person name="Kovalchuk A."/>
            <person name="Martin J.F."/>
            <person name="Nierman W.C."/>
            <person name="Nijland J.G."/>
            <person name="Pronk J.T."/>
            <person name="Roubos J.A."/>
            <person name="van der Klei I.J."/>
            <person name="van Peij N.N.M.E."/>
            <person name="Veenhuis M."/>
            <person name="von Doehren H."/>
            <person name="Wagner C."/>
            <person name="Wortman J.R."/>
            <person name="Bovenberg R.A.L."/>
        </authorList>
    </citation>
    <scope>NUCLEOTIDE SEQUENCE [LARGE SCALE GENOMIC DNA]</scope>
    <source>
        <strain evidence="3">ATCC 28089 / DSM 1075 / NRRL 1951 / Wisconsin 54-1255</strain>
    </source>
</reference>
<evidence type="ECO:0000313" key="3">
    <source>
        <dbReference type="Proteomes" id="UP000000724"/>
    </source>
</evidence>
<dbReference type="AlphaFoldDB" id="B6GZH6"/>
<evidence type="ECO:0000313" key="2">
    <source>
        <dbReference type="EMBL" id="CAP80575.1"/>
    </source>
</evidence>
<keyword evidence="3" id="KW-1185">Reference proteome</keyword>
<feature type="region of interest" description="Disordered" evidence="1">
    <location>
        <begin position="1"/>
        <end position="78"/>
    </location>
</feature>
<dbReference type="HOGENOM" id="CLU_2050397_0_0_1"/>
<dbReference type="EMBL" id="AM920427">
    <property type="protein sequence ID" value="CAP80575.1"/>
    <property type="molecule type" value="Genomic_DNA"/>
</dbReference>
<organism evidence="2 3">
    <name type="scientific">Penicillium rubens (strain ATCC 28089 / DSM 1075 / NRRL 1951 / Wisconsin 54-1255)</name>
    <name type="common">Penicillium chrysogenum</name>
    <dbReference type="NCBI Taxonomy" id="500485"/>
    <lineage>
        <taxon>Eukaryota</taxon>
        <taxon>Fungi</taxon>
        <taxon>Dikarya</taxon>
        <taxon>Ascomycota</taxon>
        <taxon>Pezizomycotina</taxon>
        <taxon>Eurotiomycetes</taxon>
        <taxon>Eurotiomycetidae</taxon>
        <taxon>Eurotiales</taxon>
        <taxon>Aspergillaceae</taxon>
        <taxon>Penicillium</taxon>
        <taxon>Penicillium chrysogenum species complex</taxon>
    </lineage>
</organism>